<dbReference type="OrthoDB" id="1747743at2759"/>
<feature type="compositionally biased region" description="Basic and acidic residues" evidence="1">
    <location>
        <begin position="115"/>
        <end position="141"/>
    </location>
</feature>
<sequence length="279" mass="32425">MIIDEEICVNVASERLVKKLALPTIVHPRPYTLQWLSEKGKLLVDRQVEVMFTLEGYDDRVVYDVVPMEATHLLLRRPWQFDKKVIHDGITNRFTLIHIGQIVVLKPLSSSEVQEDQKKMSKMREKSKSDKENKKLKEKRKDGQKRKREIKTKKETLNLGMRGIKRVMCETEVFNREIKKTLQKMTNPSRKDWSRLLEDALWAHRTAHRTPLGMSPYRIVFGKIRSRWGGPFVNTDVFPHGAVNGHQIKPFHKGPTPITHDMEIISLMEPAPPDDPASH</sequence>
<proteinExistence type="predicted"/>
<accession>A0A371IA59</accession>
<gene>
    <name evidence="2" type="ORF">CR513_03386</name>
</gene>
<feature type="compositionally biased region" description="Basic residues" evidence="1">
    <location>
        <begin position="142"/>
        <end position="151"/>
    </location>
</feature>
<evidence type="ECO:0000313" key="2">
    <source>
        <dbReference type="EMBL" id="RDY11890.1"/>
    </source>
</evidence>
<feature type="non-terminal residue" evidence="2">
    <location>
        <position position="1"/>
    </location>
</feature>
<dbReference type="PANTHER" id="PTHR35046:SF9">
    <property type="entry name" value="RNA-DIRECTED DNA POLYMERASE"/>
    <property type="match status" value="1"/>
</dbReference>
<dbReference type="AlphaFoldDB" id="A0A371IA59"/>
<dbReference type="CDD" id="cd00303">
    <property type="entry name" value="retropepsin_like"/>
    <property type="match status" value="1"/>
</dbReference>
<comment type="caution">
    <text evidence="2">The sequence shown here is derived from an EMBL/GenBank/DDBJ whole genome shotgun (WGS) entry which is preliminary data.</text>
</comment>
<evidence type="ECO:0000313" key="3">
    <source>
        <dbReference type="Proteomes" id="UP000257109"/>
    </source>
</evidence>
<dbReference type="Proteomes" id="UP000257109">
    <property type="component" value="Unassembled WGS sequence"/>
</dbReference>
<dbReference type="InterPro" id="IPR012337">
    <property type="entry name" value="RNaseH-like_sf"/>
</dbReference>
<evidence type="ECO:0000256" key="1">
    <source>
        <dbReference type="SAM" id="MobiDB-lite"/>
    </source>
</evidence>
<dbReference type="Gene3D" id="3.30.420.10">
    <property type="entry name" value="Ribonuclease H-like superfamily/Ribonuclease H"/>
    <property type="match status" value="1"/>
</dbReference>
<organism evidence="2 3">
    <name type="scientific">Mucuna pruriens</name>
    <name type="common">Velvet bean</name>
    <name type="synonym">Dolichos pruriens</name>
    <dbReference type="NCBI Taxonomy" id="157652"/>
    <lineage>
        <taxon>Eukaryota</taxon>
        <taxon>Viridiplantae</taxon>
        <taxon>Streptophyta</taxon>
        <taxon>Embryophyta</taxon>
        <taxon>Tracheophyta</taxon>
        <taxon>Spermatophyta</taxon>
        <taxon>Magnoliopsida</taxon>
        <taxon>eudicotyledons</taxon>
        <taxon>Gunneridae</taxon>
        <taxon>Pentapetalae</taxon>
        <taxon>rosids</taxon>
        <taxon>fabids</taxon>
        <taxon>Fabales</taxon>
        <taxon>Fabaceae</taxon>
        <taxon>Papilionoideae</taxon>
        <taxon>50 kb inversion clade</taxon>
        <taxon>NPAAA clade</taxon>
        <taxon>indigoferoid/millettioid clade</taxon>
        <taxon>Phaseoleae</taxon>
        <taxon>Mucuna</taxon>
    </lineage>
</organism>
<name>A0A371IA59_MUCPR</name>
<dbReference type="GO" id="GO:0003676">
    <property type="term" value="F:nucleic acid binding"/>
    <property type="evidence" value="ECO:0007669"/>
    <property type="project" value="InterPro"/>
</dbReference>
<dbReference type="PANTHER" id="PTHR35046">
    <property type="entry name" value="ZINC KNUCKLE (CCHC-TYPE) FAMILY PROTEIN"/>
    <property type="match status" value="1"/>
</dbReference>
<feature type="region of interest" description="Disordered" evidence="1">
    <location>
        <begin position="114"/>
        <end position="153"/>
    </location>
</feature>
<dbReference type="SUPFAM" id="SSF53098">
    <property type="entry name" value="Ribonuclease H-like"/>
    <property type="match status" value="1"/>
</dbReference>
<reference evidence="2" key="1">
    <citation type="submission" date="2018-05" db="EMBL/GenBank/DDBJ databases">
        <title>Draft genome of Mucuna pruriens seed.</title>
        <authorList>
            <person name="Nnadi N.E."/>
            <person name="Vos R."/>
            <person name="Hasami M.H."/>
            <person name="Devisetty U.K."/>
            <person name="Aguiy J.C."/>
        </authorList>
    </citation>
    <scope>NUCLEOTIDE SEQUENCE [LARGE SCALE GENOMIC DNA]</scope>
    <source>
        <strain evidence="2">JCA_2017</strain>
    </source>
</reference>
<dbReference type="EMBL" id="QJKJ01000561">
    <property type="protein sequence ID" value="RDY11890.1"/>
    <property type="molecule type" value="Genomic_DNA"/>
</dbReference>
<protein>
    <submittedName>
        <fullName evidence="2">Uncharacterized protein</fullName>
    </submittedName>
</protein>
<keyword evidence="3" id="KW-1185">Reference proteome</keyword>
<dbReference type="InterPro" id="IPR036397">
    <property type="entry name" value="RNaseH_sf"/>
</dbReference>